<organism evidence="2 3">
    <name type="scientific">Hyella patelloides LEGE 07179</name>
    <dbReference type="NCBI Taxonomy" id="945734"/>
    <lineage>
        <taxon>Bacteria</taxon>
        <taxon>Bacillati</taxon>
        <taxon>Cyanobacteriota</taxon>
        <taxon>Cyanophyceae</taxon>
        <taxon>Pleurocapsales</taxon>
        <taxon>Hyellaceae</taxon>
        <taxon>Hyella</taxon>
    </lineage>
</organism>
<evidence type="ECO:0000313" key="1">
    <source>
        <dbReference type="EMBL" id="VEP14271.1"/>
    </source>
</evidence>
<keyword evidence="3" id="KW-1185">Reference proteome</keyword>
<evidence type="ECO:0008006" key="4">
    <source>
        <dbReference type="Google" id="ProtNLM"/>
    </source>
</evidence>
<evidence type="ECO:0000313" key="2">
    <source>
        <dbReference type="EMBL" id="VEP14438.1"/>
    </source>
</evidence>
<evidence type="ECO:0000313" key="3">
    <source>
        <dbReference type="Proteomes" id="UP000320055"/>
    </source>
</evidence>
<dbReference type="AlphaFoldDB" id="A0A563VSM0"/>
<proteinExistence type="predicted"/>
<reference evidence="2 3" key="1">
    <citation type="submission" date="2019-01" db="EMBL/GenBank/DDBJ databases">
        <authorList>
            <person name="Brito A."/>
        </authorList>
    </citation>
    <scope>NUCLEOTIDE SEQUENCE [LARGE SCALE GENOMIC DNA]</scope>
    <source>
        <strain evidence="2">1</strain>
    </source>
</reference>
<dbReference type="Pfam" id="PF11251">
    <property type="entry name" value="DUF3050"/>
    <property type="match status" value="1"/>
</dbReference>
<dbReference type="Gene3D" id="1.20.910.10">
    <property type="entry name" value="Heme oxygenase-like"/>
    <property type="match status" value="1"/>
</dbReference>
<dbReference type="InterPro" id="IPR024423">
    <property type="entry name" value="DUF3050"/>
</dbReference>
<dbReference type="EMBL" id="CAACVJ010000184">
    <property type="protein sequence ID" value="VEP14438.1"/>
    <property type="molecule type" value="Genomic_DNA"/>
</dbReference>
<dbReference type="EMBL" id="CAACVJ010000171">
    <property type="protein sequence ID" value="VEP14271.1"/>
    <property type="molecule type" value="Genomic_DNA"/>
</dbReference>
<sequence length="268" mass="30994">MLQETTVNGNMLMNLNHYQYEDRSKSNKLTIDIKAKIHKLSEHPVYSELTSIAKIECFISYHIFVYWDFMKLLKSLQNKLILALQGQFIECNDNNKKLINEIILSRESELYSYGELNEDFAIYLHSMAEIGVDPYFLWSFLKSEDNLHLLKPGIKELVAFNLKIVQLATIEETAATFFFGQEQLTFSVLLAIIKVLKQENKECSSLISYADKTIQKNSSNSEIIAFKILDYLCQNEISKVRALKAGLKAINYKKKLWDYALAEMTEIS</sequence>
<accession>A0A563VSM0</accession>
<dbReference type="Proteomes" id="UP000320055">
    <property type="component" value="Unassembled WGS sequence"/>
</dbReference>
<name>A0A563VSM0_9CYAN</name>
<dbReference type="InterPro" id="IPR016084">
    <property type="entry name" value="Haem_Oase-like_multi-hlx"/>
</dbReference>
<protein>
    <recommendedName>
        <fullName evidence="4">Heme oxygenase</fullName>
    </recommendedName>
</protein>
<gene>
    <name evidence="1" type="ORF">H1P_2520008</name>
    <name evidence="2" type="ORF">H1P_2640008</name>
</gene>